<reference evidence="3" key="1">
    <citation type="submission" date="2021-02" db="EMBL/GenBank/DDBJ databases">
        <title>Rhodobacter shimadae sp. nov., an aerobic anoxygenic phototrophic bacterium isolated from a hot spring.</title>
        <authorList>
            <person name="Muramatsu S."/>
            <person name="Haruta S."/>
            <person name="Hirose S."/>
            <person name="Hanada S."/>
        </authorList>
    </citation>
    <scope>NUCLEOTIDE SEQUENCE</scope>
    <source>
        <strain evidence="3">N10</strain>
    </source>
</reference>
<dbReference type="EMBL" id="CP069370">
    <property type="protein sequence ID" value="QYZ71662.1"/>
    <property type="molecule type" value="Genomic_DNA"/>
</dbReference>
<dbReference type="Pfam" id="PF09865">
    <property type="entry name" value="DUF2092"/>
    <property type="match status" value="1"/>
</dbReference>
<evidence type="ECO:0000313" key="4">
    <source>
        <dbReference type="Proteomes" id="UP000826300"/>
    </source>
</evidence>
<evidence type="ECO:0000313" key="3">
    <source>
        <dbReference type="EMBL" id="QYZ71662.1"/>
    </source>
</evidence>
<keyword evidence="4" id="KW-1185">Reference proteome</keyword>
<feature type="chain" id="PRO_5034636435" evidence="2">
    <location>
        <begin position="28"/>
        <end position="258"/>
    </location>
</feature>
<dbReference type="AlphaFoldDB" id="A0A8G0ZYS8"/>
<dbReference type="Gene3D" id="2.50.20.20">
    <property type="match status" value="1"/>
</dbReference>
<dbReference type="PIRSF" id="PIRSF012443">
    <property type="entry name" value="UCP012443"/>
    <property type="match status" value="1"/>
</dbReference>
<gene>
    <name evidence="3" type="ORF">JO391_09295</name>
</gene>
<sequence>MVSTTSLRTTCAALAFGLACAGLPALAGETEAKDIITAMSEYLGSQTTLSFDYESTVEVITTDAQKLSVTSSGSLAMERPDKLHVSRSGGFAQVAGVFDGKAFTVENLTTKNYAVFDAPGSVEQLVEKLRTDLGLVLPAADLLDADVASQIFAQAKDIKDLGSGVIAGTECDHIAFRADDLDWQLWVAQGVDPYPCRYQVTSRKVDGMPDYTLTVSNWGKGSAKADFAFKPSEGATKVEIKELAGVDEIAGIYVVKGN</sequence>
<feature type="signal peptide" evidence="2">
    <location>
        <begin position="1"/>
        <end position="27"/>
    </location>
</feature>
<organism evidence="3 4">
    <name type="scientific">Neotabrizicola shimadae</name>
    <dbReference type="NCBI Taxonomy" id="2807096"/>
    <lineage>
        <taxon>Bacteria</taxon>
        <taxon>Pseudomonadati</taxon>
        <taxon>Pseudomonadota</taxon>
        <taxon>Alphaproteobacteria</taxon>
        <taxon>Rhodobacterales</taxon>
        <taxon>Paracoccaceae</taxon>
        <taxon>Neotabrizicola</taxon>
    </lineage>
</organism>
<evidence type="ECO:0000256" key="1">
    <source>
        <dbReference type="ARBA" id="ARBA00022729"/>
    </source>
</evidence>
<evidence type="ECO:0000256" key="2">
    <source>
        <dbReference type="SAM" id="SignalP"/>
    </source>
</evidence>
<keyword evidence="1 2" id="KW-0732">Signal</keyword>
<dbReference type="Proteomes" id="UP000826300">
    <property type="component" value="Chromosome"/>
</dbReference>
<dbReference type="InterPro" id="IPR029046">
    <property type="entry name" value="LolA/LolB/LppX"/>
</dbReference>
<dbReference type="KEGG" id="nsm:JO391_09295"/>
<protein>
    <submittedName>
        <fullName evidence="3">DUF2092 domain-containing protein</fullName>
    </submittedName>
</protein>
<accession>A0A8G0ZYS8</accession>
<dbReference type="SUPFAM" id="SSF89392">
    <property type="entry name" value="Prokaryotic lipoproteins and lipoprotein localization factors"/>
    <property type="match status" value="1"/>
</dbReference>
<proteinExistence type="predicted"/>
<dbReference type="InterPro" id="IPR019207">
    <property type="entry name" value="DUF2092"/>
</dbReference>
<name>A0A8G0ZYS8_9RHOB</name>
<dbReference type="RefSeq" id="WP_220664262.1">
    <property type="nucleotide sequence ID" value="NZ_CP069370.1"/>
</dbReference>